<reference evidence="2 3" key="1">
    <citation type="journal article" date="2016" name="Antonie Van Leeuwenhoek">
        <title>Nocardia donostiensis sp. nov., isolated from human respiratory specimens.</title>
        <authorList>
            <person name="Ercibengoa M."/>
            <person name="Bell M."/>
            <person name="Marimon J.M."/>
            <person name="Humrighouse B."/>
            <person name="Klenk H.P."/>
            <person name="Potter G."/>
            <person name="Perez-Trallero E."/>
        </authorList>
    </citation>
    <scope>NUCLEOTIDE SEQUENCE [LARGE SCALE GENOMIC DNA]</scope>
    <source>
        <strain evidence="2 3">X1655</strain>
    </source>
</reference>
<dbReference type="Pfam" id="PF08310">
    <property type="entry name" value="LGFP"/>
    <property type="match status" value="2"/>
</dbReference>
<feature type="region of interest" description="Disordered" evidence="1">
    <location>
        <begin position="106"/>
        <end position="126"/>
    </location>
</feature>
<proteinExistence type="predicted"/>
<protein>
    <submittedName>
        <fullName evidence="2">Esterase</fullName>
    </submittedName>
</protein>
<feature type="compositionally biased region" description="Basic and acidic residues" evidence="1">
    <location>
        <begin position="194"/>
        <end position="204"/>
    </location>
</feature>
<dbReference type="InterPro" id="IPR013207">
    <property type="entry name" value="LGFP"/>
</dbReference>
<feature type="region of interest" description="Disordered" evidence="1">
    <location>
        <begin position="173"/>
        <end position="204"/>
    </location>
</feature>
<accession>A0A1W0B3V6</accession>
<evidence type="ECO:0000313" key="3">
    <source>
        <dbReference type="Proteomes" id="UP000188836"/>
    </source>
</evidence>
<name>A0A1W0B3V6_9NOCA</name>
<dbReference type="PROSITE" id="PS51257">
    <property type="entry name" value="PROKAR_LIPOPROTEIN"/>
    <property type="match status" value="1"/>
</dbReference>
<dbReference type="AlphaFoldDB" id="A0A1W0B3V6"/>
<sequence>MHHFARRTAGFAAAIAAGGLLVAGCGDDNNDTSDDVGSLTSAVIPGQDTEGQGRTGEQTEETSPTGTATGTESPGQSPGAAAGETTVSTPDGDITVSGEIYQKYEEAGGQTSPLGLPREAEEEGPDGGKYQDFIGGTIAWSPDTGAHIVWGDIRQAWEDNGGAAGGLGYPVSDEEVTPEGKKSEFAGGTITWNEADRQTTVTEK</sequence>
<dbReference type="EMBL" id="MUMY01000001">
    <property type="protein sequence ID" value="ONM50619.1"/>
    <property type="molecule type" value="Genomic_DNA"/>
</dbReference>
<dbReference type="Proteomes" id="UP000188836">
    <property type="component" value="Unassembled WGS sequence"/>
</dbReference>
<evidence type="ECO:0000256" key="1">
    <source>
        <dbReference type="SAM" id="MobiDB-lite"/>
    </source>
</evidence>
<dbReference type="STRING" id="1538463.B0T36_00595"/>
<dbReference type="OrthoDB" id="4369514at2"/>
<gene>
    <name evidence="2" type="ORF">B0T46_01590</name>
</gene>
<feature type="compositionally biased region" description="Polar residues" evidence="1">
    <location>
        <begin position="63"/>
        <end position="76"/>
    </location>
</feature>
<feature type="compositionally biased region" description="Low complexity" evidence="1">
    <location>
        <begin position="46"/>
        <end position="56"/>
    </location>
</feature>
<feature type="region of interest" description="Disordered" evidence="1">
    <location>
        <begin position="32"/>
        <end position="94"/>
    </location>
</feature>
<keyword evidence="3" id="KW-1185">Reference proteome</keyword>
<dbReference type="RefSeq" id="WP_077114600.1">
    <property type="nucleotide sequence ID" value="NZ_LOKT01000001.1"/>
</dbReference>
<evidence type="ECO:0000313" key="2">
    <source>
        <dbReference type="EMBL" id="ONM50619.1"/>
    </source>
</evidence>
<comment type="caution">
    <text evidence="2">The sequence shown here is derived from an EMBL/GenBank/DDBJ whole genome shotgun (WGS) entry which is preliminary data.</text>
</comment>
<organism evidence="2 3">
    <name type="scientific">Nocardia donostiensis</name>
    <dbReference type="NCBI Taxonomy" id="1538463"/>
    <lineage>
        <taxon>Bacteria</taxon>
        <taxon>Bacillati</taxon>
        <taxon>Actinomycetota</taxon>
        <taxon>Actinomycetes</taxon>
        <taxon>Mycobacteriales</taxon>
        <taxon>Nocardiaceae</taxon>
        <taxon>Nocardia</taxon>
    </lineage>
</organism>